<dbReference type="GeneID" id="107266112"/>
<dbReference type="PANTHER" id="PTHR23259">
    <property type="entry name" value="RIDDLE"/>
    <property type="match status" value="1"/>
</dbReference>
<dbReference type="Gene3D" id="2.10.25.10">
    <property type="entry name" value="Laminin"/>
    <property type="match status" value="1"/>
</dbReference>
<dbReference type="SUPFAM" id="SSF57567">
    <property type="entry name" value="Serine protease inhibitors"/>
    <property type="match status" value="1"/>
</dbReference>
<dbReference type="InterPro" id="IPR051368">
    <property type="entry name" value="SerProtInhib-TIL_Domain"/>
</dbReference>
<dbReference type="GO" id="GO:0030414">
    <property type="term" value="F:peptidase inhibitor activity"/>
    <property type="evidence" value="ECO:0007669"/>
    <property type="project" value="UniProtKB-KW"/>
</dbReference>
<feature type="domain" description="TIL" evidence="5">
    <location>
        <begin position="27"/>
        <end position="82"/>
    </location>
</feature>
<keyword evidence="2" id="KW-0646">Protease inhibitor</keyword>
<evidence type="ECO:0000256" key="1">
    <source>
        <dbReference type="ARBA" id="ARBA00007611"/>
    </source>
</evidence>
<reference evidence="7" key="1">
    <citation type="submission" date="2025-08" db="UniProtKB">
        <authorList>
            <consortium name="RefSeq"/>
        </authorList>
    </citation>
    <scope>IDENTIFICATION</scope>
</reference>
<dbReference type="CDD" id="cd19941">
    <property type="entry name" value="TIL"/>
    <property type="match status" value="1"/>
</dbReference>
<evidence type="ECO:0000259" key="5">
    <source>
        <dbReference type="Pfam" id="PF01826"/>
    </source>
</evidence>
<evidence type="ECO:0000256" key="3">
    <source>
        <dbReference type="ARBA" id="ARBA00023157"/>
    </source>
</evidence>
<sequence length="89" mass="9789">MRNLLVVVTVLVAFVVYSQQQEAKPKCFPDHVFTTCGTACPEACDSDPCRVCTRQCVIGCQCRDGFVKASSKSSICVPKKDCPRCLKHC</sequence>
<evidence type="ECO:0000313" key="7">
    <source>
        <dbReference type="RefSeq" id="XP_015591763.1"/>
    </source>
</evidence>
<evidence type="ECO:0000313" key="6">
    <source>
        <dbReference type="Proteomes" id="UP000694920"/>
    </source>
</evidence>
<name>A0AAJ7FH97_CEPCN</name>
<dbReference type="InterPro" id="IPR002919">
    <property type="entry name" value="TIL_dom"/>
</dbReference>
<keyword evidence="6" id="KW-1185">Reference proteome</keyword>
<organism evidence="6 7">
    <name type="scientific">Cephus cinctus</name>
    <name type="common">Wheat stem sawfly</name>
    <dbReference type="NCBI Taxonomy" id="211228"/>
    <lineage>
        <taxon>Eukaryota</taxon>
        <taxon>Metazoa</taxon>
        <taxon>Ecdysozoa</taxon>
        <taxon>Arthropoda</taxon>
        <taxon>Hexapoda</taxon>
        <taxon>Insecta</taxon>
        <taxon>Pterygota</taxon>
        <taxon>Neoptera</taxon>
        <taxon>Endopterygota</taxon>
        <taxon>Hymenoptera</taxon>
        <taxon>Cephoidea</taxon>
        <taxon>Cephidae</taxon>
        <taxon>Cephus</taxon>
    </lineage>
</organism>
<dbReference type="PANTHER" id="PTHR23259:SF70">
    <property type="entry name" value="ACCESSORY GLAND PROTEIN ACP62F-RELATED"/>
    <property type="match status" value="1"/>
</dbReference>
<feature type="chain" id="PRO_5042523721" evidence="4">
    <location>
        <begin position="21"/>
        <end position="89"/>
    </location>
</feature>
<evidence type="ECO:0000256" key="2">
    <source>
        <dbReference type="ARBA" id="ARBA00022690"/>
    </source>
</evidence>
<accession>A0AAJ7FH97</accession>
<dbReference type="AlphaFoldDB" id="A0AAJ7FH97"/>
<dbReference type="InterPro" id="IPR036084">
    <property type="entry name" value="Ser_inhib-like_sf"/>
</dbReference>
<comment type="similarity">
    <text evidence="1">Belongs to the serine protease inhibitor-like (TIL domain-containing) family.</text>
</comment>
<keyword evidence="4" id="KW-0732">Signal</keyword>
<evidence type="ECO:0000256" key="4">
    <source>
        <dbReference type="SAM" id="SignalP"/>
    </source>
</evidence>
<feature type="signal peptide" evidence="4">
    <location>
        <begin position="1"/>
        <end position="20"/>
    </location>
</feature>
<dbReference type="Proteomes" id="UP000694920">
    <property type="component" value="Unplaced"/>
</dbReference>
<protein>
    <submittedName>
        <fullName evidence="7">Chymotrypsin inhibitor</fullName>
    </submittedName>
</protein>
<keyword evidence="3" id="KW-1015">Disulfide bond</keyword>
<dbReference type="Pfam" id="PF01826">
    <property type="entry name" value="TIL"/>
    <property type="match status" value="1"/>
</dbReference>
<dbReference type="KEGG" id="ccin:107266112"/>
<gene>
    <name evidence="7" type="primary">LOC107266112</name>
</gene>
<dbReference type="RefSeq" id="XP_015591763.1">
    <property type="nucleotide sequence ID" value="XM_015736277.2"/>
</dbReference>
<proteinExistence type="inferred from homology"/>